<evidence type="ECO:0000313" key="2">
    <source>
        <dbReference type="EMBL" id="SDK77671.1"/>
    </source>
</evidence>
<keyword evidence="1" id="KW-0472">Membrane</keyword>
<feature type="transmembrane region" description="Helical" evidence="1">
    <location>
        <begin position="171"/>
        <end position="188"/>
    </location>
</feature>
<gene>
    <name evidence="2" type="ORF">SAMN05660337_1195</name>
</gene>
<evidence type="ECO:0000256" key="1">
    <source>
        <dbReference type="SAM" id="Phobius"/>
    </source>
</evidence>
<dbReference type="Proteomes" id="UP000199053">
    <property type="component" value="Unassembled WGS sequence"/>
</dbReference>
<organism evidence="2 3">
    <name type="scientific">Maridesulfovibrio ferrireducens</name>
    <dbReference type="NCBI Taxonomy" id="246191"/>
    <lineage>
        <taxon>Bacteria</taxon>
        <taxon>Pseudomonadati</taxon>
        <taxon>Thermodesulfobacteriota</taxon>
        <taxon>Desulfovibrionia</taxon>
        <taxon>Desulfovibrionales</taxon>
        <taxon>Desulfovibrionaceae</taxon>
        <taxon>Maridesulfovibrio</taxon>
    </lineage>
</organism>
<keyword evidence="1" id="KW-0812">Transmembrane</keyword>
<dbReference type="STRING" id="246191.SAMN05660337_1195"/>
<dbReference type="InterPro" id="IPR009663">
    <property type="entry name" value="PAP_PilO"/>
</dbReference>
<dbReference type="Pfam" id="PF06864">
    <property type="entry name" value="PAP_PilO"/>
    <property type="match status" value="1"/>
</dbReference>
<name>A0A1G9ENP1_9BACT</name>
<sequence length="414" mass="47415">MHTIRIKKKQYAVGFWWQILDGKGGKKLLMEQARKVATDFSDREYNYVIARKQQFGLSSDSAKLNRIPSLACALVERSRSTWIGMFCLSDEENLWWVCAVSKKTIVAEGDQFFNSREETEAHLKSLKTMSDWEKNEFICETFGDTLKHFDGLIKPSERVQPLYPQKNNGKLLILAAAVVLTVAGFIFWNDYQADQLAEQQRIAAIKARTEAEKNKANFNSDPGKYFTMPWKISPMPLKFAEPFLKAMRNTEPFNNGWKLETITRNDKGIYMAWSHQDGAEFTNRPGNSSFGSRPDLAEINIDYPKGLIRPEQKLINKTDATAHLYELTRTLGAKLNLTWKSPEIKKKNNKFLNKPFEIIAPWIKGEWKLSGLPAGSAISDFLFIQMDSIPCLVISEISFTRNQCSMEGQIYAKY</sequence>
<dbReference type="AlphaFoldDB" id="A0A1G9ENP1"/>
<dbReference type="RefSeq" id="WP_092159248.1">
    <property type="nucleotide sequence ID" value="NZ_FNGA01000002.1"/>
</dbReference>
<evidence type="ECO:0000313" key="3">
    <source>
        <dbReference type="Proteomes" id="UP000199053"/>
    </source>
</evidence>
<proteinExistence type="predicted"/>
<keyword evidence="3" id="KW-1185">Reference proteome</keyword>
<accession>A0A1G9ENP1</accession>
<keyword evidence="1" id="KW-1133">Transmembrane helix</keyword>
<protein>
    <submittedName>
        <fullName evidence="2">Pilin accessory protein (PilO)</fullName>
    </submittedName>
</protein>
<reference evidence="3" key="1">
    <citation type="submission" date="2016-10" db="EMBL/GenBank/DDBJ databases">
        <authorList>
            <person name="Varghese N."/>
            <person name="Submissions S."/>
        </authorList>
    </citation>
    <scope>NUCLEOTIDE SEQUENCE [LARGE SCALE GENOMIC DNA]</scope>
    <source>
        <strain evidence="3">DSM 16995</strain>
    </source>
</reference>
<dbReference type="EMBL" id="FNGA01000002">
    <property type="protein sequence ID" value="SDK77671.1"/>
    <property type="molecule type" value="Genomic_DNA"/>
</dbReference>
<dbReference type="OrthoDB" id="5442281at2"/>